<keyword evidence="3" id="KW-1185">Reference proteome</keyword>
<organism evidence="2 3">
    <name type="scientific">Pseudocitrobacter cyperus</name>
    <dbReference type="NCBI Taxonomy" id="3112843"/>
    <lineage>
        <taxon>Bacteria</taxon>
        <taxon>Pseudomonadati</taxon>
        <taxon>Pseudomonadota</taxon>
        <taxon>Gammaproteobacteria</taxon>
        <taxon>Enterobacterales</taxon>
        <taxon>Enterobacteriaceae</taxon>
        <taxon>Pseudocitrobacter</taxon>
    </lineage>
</organism>
<dbReference type="EMBL" id="JAYMYY010000002">
    <property type="protein sequence ID" value="MEO3990132.1"/>
    <property type="molecule type" value="Genomic_DNA"/>
</dbReference>
<gene>
    <name evidence="2" type="ORF">VSR74_09915</name>
</gene>
<feature type="region of interest" description="Disordered" evidence="1">
    <location>
        <begin position="1"/>
        <end position="24"/>
    </location>
</feature>
<comment type="caution">
    <text evidence="2">The sequence shown here is derived from an EMBL/GenBank/DDBJ whole genome shotgun (WGS) entry which is preliminary data.</text>
</comment>
<protein>
    <recommendedName>
        <fullName evidence="4">Type 1 fimbrial protein</fullName>
    </recommendedName>
</protein>
<dbReference type="Proteomes" id="UP001444146">
    <property type="component" value="Unassembled WGS sequence"/>
</dbReference>
<evidence type="ECO:0000313" key="2">
    <source>
        <dbReference type="EMBL" id="MEO3990132.1"/>
    </source>
</evidence>
<sequence>MTGEGVSIIGHHPSHHGLNEGKEMDKRKHHGCVSMINSRSVILMLYFLSAAVIARGVSQIHFSGAVIESGCWHEPGTVEILCQKKNTVEHHLIVENLTTTISSHNVTVEQHYLDEDKLLTVFRIIYD</sequence>
<proteinExistence type="predicted"/>
<evidence type="ECO:0008006" key="4">
    <source>
        <dbReference type="Google" id="ProtNLM"/>
    </source>
</evidence>
<evidence type="ECO:0000256" key="1">
    <source>
        <dbReference type="SAM" id="MobiDB-lite"/>
    </source>
</evidence>
<name>A0ABV0HJ45_9ENTR</name>
<dbReference type="RefSeq" id="WP_347794573.1">
    <property type="nucleotide sequence ID" value="NZ_JAYMYY010000002.1"/>
</dbReference>
<reference evidence="2 3" key="1">
    <citation type="submission" date="2024-01" db="EMBL/GenBank/DDBJ databases">
        <title>Pseudocitrobacter sp. Endophytic strain Cyp-38L.</title>
        <authorList>
            <person name="Amer M.A."/>
            <person name="Hamed S.M."/>
        </authorList>
    </citation>
    <scope>NUCLEOTIDE SEQUENCE [LARGE SCALE GENOMIC DNA]</scope>
    <source>
        <strain evidence="2 3">Cyp38S</strain>
    </source>
</reference>
<evidence type="ECO:0000313" key="3">
    <source>
        <dbReference type="Proteomes" id="UP001444146"/>
    </source>
</evidence>
<accession>A0ABV0HJ45</accession>